<dbReference type="PROSITE" id="PS51450">
    <property type="entry name" value="LRR"/>
    <property type="match status" value="2"/>
</dbReference>
<keyword evidence="1" id="KW-0433">Leucine-rich repeat</keyword>
<dbReference type="Pfam" id="PF13855">
    <property type="entry name" value="LRR_8"/>
    <property type="match status" value="2"/>
</dbReference>
<keyword evidence="2" id="KW-0677">Repeat</keyword>
<evidence type="ECO:0000256" key="2">
    <source>
        <dbReference type="ARBA" id="ARBA00022737"/>
    </source>
</evidence>
<dbReference type="InterPro" id="IPR050541">
    <property type="entry name" value="LRR_TM_domain-containing"/>
</dbReference>
<feature type="signal peptide" evidence="3">
    <location>
        <begin position="1"/>
        <end position="29"/>
    </location>
</feature>
<dbReference type="InterPro" id="IPR001611">
    <property type="entry name" value="Leu-rich_rpt"/>
</dbReference>
<reference evidence="5" key="1">
    <citation type="submission" date="2025-08" db="UniProtKB">
        <authorList>
            <consortium name="RefSeq"/>
        </authorList>
    </citation>
    <scope>IDENTIFICATION</scope>
</reference>
<dbReference type="PANTHER" id="PTHR24369">
    <property type="entry name" value="ANTIGEN BSP, PUTATIVE-RELATED"/>
    <property type="match status" value="1"/>
</dbReference>
<dbReference type="InterPro" id="IPR003591">
    <property type="entry name" value="Leu-rich_rpt_typical-subtyp"/>
</dbReference>
<feature type="chain" id="PRO_5017964443" evidence="3">
    <location>
        <begin position="30"/>
        <end position="290"/>
    </location>
</feature>
<protein>
    <submittedName>
        <fullName evidence="5">Platelet glycoprotein Ib alpha chain-like</fullName>
    </submittedName>
</protein>
<gene>
    <name evidence="5" type="primary">LOC106723442</name>
</gene>
<dbReference type="SMART" id="SM00369">
    <property type="entry name" value="LRR_TYP"/>
    <property type="match status" value="5"/>
</dbReference>
<name>A0A1U8DS77_ALLSI</name>
<dbReference type="KEGG" id="asn:106723442"/>
<dbReference type="eggNOG" id="KOG4641">
    <property type="taxonomic scope" value="Eukaryota"/>
</dbReference>
<dbReference type="Gene3D" id="3.80.10.10">
    <property type="entry name" value="Ribonuclease Inhibitor"/>
    <property type="match status" value="1"/>
</dbReference>
<evidence type="ECO:0000313" key="5">
    <source>
        <dbReference type="RefSeq" id="XP_014383206.2"/>
    </source>
</evidence>
<evidence type="ECO:0000256" key="3">
    <source>
        <dbReference type="SAM" id="SignalP"/>
    </source>
</evidence>
<evidence type="ECO:0000313" key="4">
    <source>
        <dbReference type="Proteomes" id="UP000189705"/>
    </source>
</evidence>
<accession>A0A1U8DS77</accession>
<evidence type="ECO:0000256" key="1">
    <source>
        <dbReference type="ARBA" id="ARBA00022614"/>
    </source>
</evidence>
<dbReference type="STRING" id="38654.A0A1U8DS77"/>
<dbReference type="GO" id="GO:0005886">
    <property type="term" value="C:plasma membrane"/>
    <property type="evidence" value="ECO:0007669"/>
    <property type="project" value="TreeGrafter"/>
</dbReference>
<dbReference type="PANTHER" id="PTHR24369:SF211">
    <property type="entry name" value="LEUCINE-RICH REPEAT-CONTAINING PROTEIN 15-LIKE"/>
    <property type="match status" value="1"/>
</dbReference>
<dbReference type="SUPFAM" id="SSF52058">
    <property type="entry name" value="L domain-like"/>
    <property type="match status" value="1"/>
</dbReference>
<organism evidence="4 5">
    <name type="scientific">Alligator sinensis</name>
    <name type="common">Chinese alligator</name>
    <dbReference type="NCBI Taxonomy" id="38654"/>
    <lineage>
        <taxon>Eukaryota</taxon>
        <taxon>Metazoa</taxon>
        <taxon>Chordata</taxon>
        <taxon>Craniata</taxon>
        <taxon>Vertebrata</taxon>
        <taxon>Euteleostomi</taxon>
        <taxon>Archelosauria</taxon>
        <taxon>Archosauria</taxon>
        <taxon>Crocodylia</taxon>
        <taxon>Alligatoridae</taxon>
        <taxon>Alligatorinae</taxon>
        <taxon>Alligator</taxon>
    </lineage>
</organism>
<keyword evidence="4" id="KW-1185">Reference proteome</keyword>
<sequence>MSAPRRKQLMPLPALSCLALLSMAGAVGPGELCQIKMNPIKDRNQANCTRLGLSRVPSQLPKDTGILLLGCNHLVSVSTSSFQYLPMLVDLDLSHNGLKAFHAVPALPRLQELVLSHNALGALPSLQGLPALLHLGLAHNSIQDLAPGAFRSLGELQELDLRGNQLRRLPKEAFAGLAVLRNLDLSNNPREELPLGLLSELEALEVLRLLGNCLPFQRIGSFPILAYLRDWITENEASIYYQEDGLEKVMVENDAESVRCDSPAQYRGTPVLYFTQSCRKADIDPSTTTL</sequence>
<dbReference type="InterPro" id="IPR032675">
    <property type="entry name" value="LRR_dom_sf"/>
</dbReference>
<dbReference type="InParanoid" id="A0A1U8DS77"/>
<dbReference type="AlphaFoldDB" id="A0A1U8DS77"/>
<keyword evidence="3" id="KW-0732">Signal</keyword>
<dbReference type="RefSeq" id="XP_014383206.2">
    <property type="nucleotide sequence ID" value="XM_014527720.2"/>
</dbReference>
<proteinExistence type="predicted"/>
<dbReference type="Proteomes" id="UP000189705">
    <property type="component" value="Unplaced"/>
</dbReference>
<dbReference type="GeneID" id="106723442"/>